<evidence type="ECO:0000313" key="1">
    <source>
        <dbReference type="EMBL" id="MBR0797529.1"/>
    </source>
</evidence>
<evidence type="ECO:0000313" key="2">
    <source>
        <dbReference type="Proteomes" id="UP001315278"/>
    </source>
</evidence>
<protein>
    <submittedName>
        <fullName evidence="1">ABC transporter substrate-binding protein</fullName>
    </submittedName>
</protein>
<accession>A0ABS5FLF9</accession>
<dbReference type="EMBL" id="JAFCJH010000019">
    <property type="protein sequence ID" value="MBR0797529.1"/>
    <property type="molecule type" value="Genomic_DNA"/>
</dbReference>
<organism evidence="1 2">
    <name type="scientific">Bradyrhizobium jicamae</name>
    <dbReference type="NCBI Taxonomy" id="280332"/>
    <lineage>
        <taxon>Bacteria</taxon>
        <taxon>Pseudomonadati</taxon>
        <taxon>Pseudomonadota</taxon>
        <taxon>Alphaproteobacteria</taxon>
        <taxon>Hyphomicrobiales</taxon>
        <taxon>Nitrobacteraceae</taxon>
        <taxon>Bradyrhizobium</taxon>
    </lineage>
</organism>
<dbReference type="Proteomes" id="UP001315278">
    <property type="component" value="Unassembled WGS sequence"/>
</dbReference>
<reference evidence="2" key="1">
    <citation type="journal article" date="2021" name="ISME J.">
        <title>Evolutionary origin and ecological implication of a unique nif island in free-living Bradyrhizobium lineages.</title>
        <authorList>
            <person name="Tao J."/>
        </authorList>
    </citation>
    <scope>NUCLEOTIDE SEQUENCE [LARGE SCALE GENOMIC DNA]</scope>
    <source>
        <strain evidence="2">SZCCT0434</strain>
    </source>
</reference>
<comment type="caution">
    <text evidence="1">The sequence shown here is derived from an EMBL/GenBank/DDBJ whole genome shotgun (WGS) entry which is preliminary data.</text>
</comment>
<dbReference type="InterPro" id="IPR007487">
    <property type="entry name" value="ABC_transpt-TYRBP-like"/>
</dbReference>
<dbReference type="PANTHER" id="PTHR35271:SF1">
    <property type="entry name" value="ABC TRANSPORTER, SUBSTRATE-BINDING LIPOPROTEIN"/>
    <property type="match status" value="1"/>
</dbReference>
<sequence length="303" mass="32737">MPAIGLVAQGTWKGAEPFFARLRQGLAEYGFVEGKNFRFELREANYQFDRLPALYRELADQKVSVMLAETTAKLEAAKAATQSIPIVFVTGIDPVENGFIASFSKPGANITGIFNLTSTLIGKELEILHELVPAAKKFAFLTDPGNMTLRKLSLASIQAAADSLGLNLLNVNAHVSSEFEAAIETAVRAGAGGMILGPDILFNHLERQLQLVNIAARYRLPTIYFYESTVRNAGGLIGYGSDPDEGDRAMGRYAGRILKGEKPADMPATQPTKTILIINLKTAKALGITVPTALLVRADEVIE</sequence>
<dbReference type="RefSeq" id="WP_212493378.1">
    <property type="nucleotide sequence ID" value="NZ_JAFCJH010000019.1"/>
</dbReference>
<dbReference type="PANTHER" id="PTHR35271">
    <property type="entry name" value="ABC TRANSPORTER, SUBSTRATE-BINDING LIPOPROTEIN-RELATED"/>
    <property type="match status" value="1"/>
</dbReference>
<dbReference type="Pfam" id="PF04392">
    <property type="entry name" value="ABC_sub_bind"/>
    <property type="match status" value="1"/>
</dbReference>
<proteinExistence type="predicted"/>
<keyword evidence="2" id="KW-1185">Reference proteome</keyword>
<dbReference type="CDD" id="cd06325">
    <property type="entry name" value="PBP1_ABC_unchar_transporter"/>
    <property type="match status" value="1"/>
</dbReference>
<gene>
    <name evidence="1" type="ORF">JQ615_19250</name>
</gene>
<name>A0ABS5FLF9_9BRAD</name>
<dbReference type="Gene3D" id="3.40.50.2300">
    <property type="match status" value="2"/>
</dbReference>